<dbReference type="PANTHER" id="PTHR10869:SF241">
    <property type="entry name" value="FE2OG DIOXYGENASE DOMAIN-CONTAINING PROTEIN"/>
    <property type="match status" value="1"/>
</dbReference>
<dbReference type="InterPro" id="IPR005123">
    <property type="entry name" value="Oxoglu/Fe-dep_dioxygenase_dom"/>
</dbReference>
<keyword evidence="4" id="KW-0560">Oxidoreductase</keyword>
<dbReference type="InterPro" id="IPR044862">
    <property type="entry name" value="Pro_4_hyd_alph_FE2OG_OXY"/>
</dbReference>
<dbReference type="SMART" id="SM00702">
    <property type="entry name" value="P4Hc"/>
    <property type="match status" value="1"/>
</dbReference>
<gene>
    <name evidence="7" type="ORF">Daesc_008866</name>
</gene>
<accession>A0AAX6MCW8</accession>
<keyword evidence="5" id="KW-0408">Iron</keyword>
<keyword evidence="2" id="KW-0479">Metal-binding</keyword>
<keyword evidence="3" id="KW-0223">Dioxygenase</keyword>
<evidence type="ECO:0000256" key="5">
    <source>
        <dbReference type="ARBA" id="ARBA00023004"/>
    </source>
</evidence>
<evidence type="ECO:0000313" key="7">
    <source>
        <dbReference type="EMBL" id="KAK6950538.1"/>
    </source>
</evidence>
<name>A0AAX6MCW8_9PEZI</name>
<dbReference type="PROSITE" id="PS51471">
    <property type="entry name" value="FE2OG_OXY"/>
    <property type="match status" value="1"/>
</dbReference>
<evidence type="ECO:0000256" key="4">
    <source>
        <dbReference type="ARBA" id="ARBA00023002"/>
    </source>
</evidence>
<evidence type="ECO:0000256" key="1">
    <source>
        <dbReference type="ARBA" id="ARBA00001961"/>
    </source>
</evidence>
<dbReference type="PANTHER" id="PTHR10869">
    <property type="entry name" value="PROLYL 4-HYDROXYLASE ALPHA SUBUNIT"/>
    <property type="match status" value="1"/>
</dbReference>
<dbReference type="AlphaFoldDB" id="A0AAX6MCW8"/>
<protein>
    <recommendedName>
        <fullName evidence="6">Fe2OG dioxygenase domain-containing protein</fullName>
    </recommendedName>
</protein>
<organism evidence="7 8">
    <name type="scientific">Daldinia eschscholtzii</name>
    <dbReference type="NCBI Taxonomy" id="292717"/>
    <lineage>
        <taxon>Eukaryota</taxon>
        <taxon>Fungi</taxon>
        <taxon>Dikarya</taxon>
        <taxon>Ascomycota</taxon>
        <taxon>Pezizomycotina</taxon>
        <taxon>Sordariomycetes</taxon>
        <taxon>Xylariomycetidae</taxon>
        <taxon>Xylariales</taxon>
        <taxon>Hypoxylaceae</taxon>
        <taxon>Daldinia</taxon>
    </lineage>
</organism>
<dbReference type="EMBL" id="JBANMG010000008">
    <property type="protein sequence ID" value="KAK6950538.1"/>
    <property type="molecule type" value="Genomic_DNA"/>
</dbReference>
<sequence length="268" mass="30654">MVSDSVHGQNRDILNGPAPSSISAHIIDFNETDVTEYAGYFAMTIKDVLTPNECRDLLKLISPPDDAAWPAATLTRYDGSQLLDLESRFCDRIFYTSQTLADRLLERILPHIPPKVVTLKDAPDITGQFPIIRNETWRIARLRHELRFLRYGPGQYFRPHCDDHFVDKDGSKSYLTLHLYLNGGEDVQGGATRFAVDFEDPREGKLDINPAAGSLVIFQQRDMYHEGVEVTRGTKYTMRTDIMYEVVEHFVEPEYEAEKRTKIDGEQI</sequence>
<dbReference type="InterPro" id="IPR045054">
    <property type="entry name" value="P4HA-like"/>
</dbReference>
<dbReference type="GO" id="GO:0004656">
    <property type="term" value="F:procollagen-proline 4-dioxygenase activity"/>
    <property type="evidence" value="ECO:0007669"/>
    <property type="project" value="TreeGrafter"/>
</dbReference>
<comment type="caution">
    <text evidence="7">The sequence shown here is derived from an EMBL/GenBank/DDBJ whole genome shotgun (WGS) entry which is preliminary data.</text>
</comment>
<comment type="cofactor">
    <cofactor evidence="1">
        <name>L-ascorbate</name>
        <dbReference type="ChEBI" id="CHEBI:38290"/>
    </cofactor>
</comment>
<proteinExistence type="predicted"/>
<reference evidence="7 8" key="1">
    <citation type="journal article" date="2024" name="Front Chem Biol">
        <title>Unveiling the potential of Daldinia eschscholtzii MFLUCC 19-0629 through bioactivity and bioinformatics studies for enhanced sustainable agriculture production.</title>
        <authorList>
            <person name="Brooks S."/>
            <person name="Weaver J.A."/>
            <person name="Klomchit A."/>
            <person name="Alharthi S.A."/>
            <person name="Onlamun T."/>
            <person name="Nurani R."/>
            <person name="Vong T.K."/>
            <person name="Alberti F."/>
            <person name="Greco C."/>
        </authorList>
    </citation>
    <scope>NUCLEOTIDE SEQUENCE [LARGE SCALE GENOMIC DNA]</scope>
    <source>
        <strain evidence="7">MFLUCC 19-0629</strain>
    </source>
</reference>
<evidence type="ECO:0000259" key="6">
    <source>
        <dbReference type="PROSITE" id="PS51471"/>
    </source>
</evidence>
<evidence type="ECO:0000313" key="8">
    <source>
        <dbReference type="Proteomes" id="UP001369815"/>
    </source>
</evidence>
<evidence type="ECO:0000256" key="2">
    <source>
        <dbReference type="ARBA" id="ARBA00022723"/>
    </source>
</evidence>
<dbReference type="Pfam" id="PF13640">
    <property type="entry name" value="2OG-FeII_Oxy_3"/>
    <property type="match status" value="1"/>
</dbReference>
<feature type="domain" description="Fe2OG dioxygenase" evidence="6">
    <location>
        <begin position="142"/>
        <end position="244"/>
    </location>
</feature>
<dbReference type="GO" id="GO:0005783">
    <property type="term" value="C:endoplasmic reticulum"/>
    <property type="evidence" value="ECO:0007669"/>
    <property type="project" value="TreeGrafter"/>
</dbReference>
<dbReference type="GO" id="GO:0031418">
    <property type="term" value="F:L-ascorbic acid binding"/>
    <property type="evidence" value="ECO:0007669"/>
    <property type="project" value="InterPro"/>
</dbReference>
<keyword evidence="8" id="KW-1185">Reference proteome</keyword>
<dbReference type="Gene3D" id="2.60.120.620">
    <property type="entry name" value="q2cbj1_9rhob like domain"/>
    <property type="match status" value="1"/>
</dbReference>
<dbReference type="InterPro" id="IPR006620">
    <property type="entry name" value="Pro_4_hyd_alph"/>
</dbReference>
<dbReference type="GO" id="GO:0005506">
    <property type="term" value="F:iron ion binding"/>
    <property type="evidence" value="ECO:0007669"/>
    <property type="project" value="InterPro"/>
</dbReference>
<dbReference type="Proteomes" id="UP001369815">
    <property type="component" value="Unassembled WGS sequence"/>
</dbReference>
<evidence type="ECO:0000256" key="3">
    <source>
        <dbReference type="ARBA" id="ARBA00022964"/>
    </source>
</evidence>